<dbReference type="EMBL" id="CM031832">
    <property type="protein sequence ID" value="KAG6700960.1"/>
    <property type="molecule type" value="Genomic_DNA"/>
</dbReference>
<sequence>MALIINLNSQSEKRKKDLLAKMVLEEHRDWELSKIVNKLLLDPKKTTVEKPSQARKRVKAS</sequence>
<proteinExistence type="predicted"/>
<accession>A0A922EDD9</accession>
<dbReference type="PANTHER" id="PTHR34466:SF1">
    <property type="entry name" value="OS06G0609800 PROTEIN"/>
    <property type="match status" value="1"/>
</dbReference>
<dbReference type="Proteomes" id="UP000811246">
    <property type="component" value="Chromosome 8"/>
</dbReference>
<protein>
    <submittedName>
        <fullName evidence="1">Uncharacterized protein</fullName>
    </submittedName>
</protein>
<name>A0A922EDD9_CARIL</name>
<dbReference type="PANTHER" id="PTHR34466">
    <property type="entry name" value="OS11G0129800 PROTEIN"/>
    <property type="match status" value="1"/>
</dbReference>
<comment type="caution">
    <text evidence="1">The sequence shown here is derived from an EMBL/GenBank/DDBJ whole genome shotgun (WGS) entry which is preliminary data.</text>
</comment>
<gene>
    <name evidence="1" type="ORF">I3842_08G140200</name>
</gene>
<organism evidence="1 2">
    <name type="scientific">Carya illinoinensis</name>
    <name type="common">Pecan</name>
    <dbReference type="NCBI Taxonomy" id="32201"/>
    <lineage>
        <taxon>Eukaryota</taxon>
        <taxon>Viridiplantae</taxon>
        <taxon>Streptophyta</taxon>
        <taxon>Embryophyta</taxon>
        <taxon>Tracheophyta</taxon>
        <taxon>Spermatophyta</taxon>
        <taxon>Magnoliopsida</taxon>
        <taxon>eudicotyledons</taxon>
        <taxon>Gunneridae</taxon>
        <taxon>Pentapetalae</taxon>
        <taxon>rosids</taxon>
        <taxon>fabids</taxon>
        <taxon>Fagales</taxon>
        <taxon>Juglandaceae</taxon>
        <taxon>Carya</taxon>
    </lineage>
</organism>
<dbReference type="AlphaFoldDB" id="A0A922EDD9"/>
<reference evidence="1" key="1">
    <citation type="submission" date="2021-01" db="EMBL/GenBank/DDBJ databases">
        <authorList>
            <person name="Lovell J.T."/>
            <person name="Bentley N."/>
            <person name="Bhattarai G."/>
            <person name="Jenkins J.W."/>
            <person name="Sreedasyam A."/>
            <person name="Alarcon Y."/>
            <person name="Bock C."/>
            <person name="Boston L."/>
            <person name="Carlson J."/>
            <person name="Cervantes K."/>
            <person name="Clermont K."/>
            <person name="Krom N."/>
            <person name="Kubenka K."/>
            <person name="Mamidi S."/>
            <person name="Mattison C."/>
            <person name="Monteros M."/>
            <person name="Pisani C."/>
            <person name="Plott C."/>
            <person name="Rajasekar S."/>
            <person name="Rhein H.S."/>
            <person name="Rohla C."/>
            <person name="Song M."/>
            <person name="Hilaire R.S."/>
            <person name="Shu S."/>
            <person name="Wells L."/>
            <person name="Wang X."/>
            <person name="Webber J."/>
            <person name="Heerema R.J."/>
            <person name="Klein P."/>
            <person name="Conner P."/>
            <person name="Grauke L."/>
            <person name="Grimwood J."/>
            <person name="Schmutz J."/>
            <person name="Randall J.J."/>
        </authorList>
    </citation>
    <scope>NUCLEOTIDE SEQUENCE</scope>
    <source>
        <tissue evidence="1">Leaf</tissue>
    </source>
</reference>
<evidence type="ECO:0000313" key="1">
    <source>
        <dbReference type="EMBL" id="KAG6700960.1"/>
    </source>
</evidence>
<evidence type="ECO:0000313" key="2">
    <source>
        <dbReference type="Proteomes" id="UP000811246"/>
    </source>
</evidence>